<dbReference type="InterPro" id="IPR040644">
    <property type="entry name" value="HydF_tetramer"/>
</dbReference>
<organism evidence="6 7">
    <name type="scientific">Mediterraneibacter catenae</name>
    <dbReference type="NCBI Taxonomy" id="2594882"/>
    <lineage>
        <taxon>Bacteria</taxon>
        <taxon>Bacillati</taxon>
        <taxon>Bacillota</taxon>
        <taxon>Clostridia</taxon>
        <taxon>Lachnospirales</taxon>
        <taxon>Lachnospiraceae</taxon>
        <taxon>Mediterraneibacter</taxon>
    </lineage>
</organism>
<keyword evidence="7" id="KW-1185">Reference proteome</keyword>
<accession>A0A5M9I315</accession>
<dbReference type="EMBL" id="VMSO01000003">
    <property type="protein sequence ID" value="KAA8502386.1"/>
    <property type="molecule type" value="Genomic_DNA"/>
</dbReference>
<dbReference type="Gene3D" id="3.40.50.11420">
    <property type="match status" value="1"/>
</dbReference>
<dbReference type="GO" id="GO:0002098">
    <property type="term" value="P:tRNA wobble uridine modification"/>
    <property type="evidence" value="ECO:0007669"/>
    <property type="project" value="TreeGrafter"/>
</dbReference>
<dbReference type="GO" id="GO:0005737">
    <property type="term" value="C:cytoplasm"/>
    <property type="evidence" value="ECO:0007669"/>
    <property type="project" value="TreeGrafter"/>
</dbReference>
<feature type="domain" description="Hydrogen maturase F dimerization" evidence="4">
    <location>
        <begin position="182"/>
        <end position="280"/>
    </location>
</feature>
<evidence type="ECO:0000313" key="7">
    <source>
        <dbReference type="Proteomes" id="UP000322025"/>
    </source>
</evidence>
<comment type="caution">
    <text evidence="6">The sequence shown here is derived from an EMBL/GenBank/DDBJ whole genome shotgun (WGS) entry which is preliminary data.</text>
</comment>
<evidence type="ECO:0000259" key="5">
    <source>
        <dbReference type="Pfam" id="PF18133"/>
    </source>
</evidence>
<dbReference type="InterPro" id="IPR023873">
    <property type="entry name" value="FeFe-hyd_GTPase_HydF"/>
</dbReference>
<dbReference type="Pfam" id="PF18133">
    <property type="entry name" value="HydF_tetramer"/>
    <property type="match status" value="1"/>
</dbReference>
<feature type="domain" description="Hydrogen maturase F tetramerization" evidence="5">
    <location>
        <begin position="284"/>
        <end position="399"/>
    </location>
</feature>
<protein>
    <submittedName>
        <fullName evidence="6">[FeFe] hydrogenase H-cluster maturation GTPase HydF</fullName>
    </submittedName>
</protein>
<dbReference type="PANTHER" id="PTHR42714">
    <property type="entry name" value="TRNA MODIFICATION GTPASE GTPBP3"/>
    <property type="match status" value="1"/>
</dbReference>
<dbReference type="Pfam" id="PF01926">
    <property type="entry name" value="MMR_HSR1"/>
    <property type="match status" value="1"/>
</dbReference>
<dbReference type="Proteomes" id="UP000322025">
    <property type="component" value="Unassembled WGS sequence"/>
</dbReference>
<reference evidence="6" key="1">
    <citation type="submission" date="2019-07" db="EMBL/GenBank/DDBJ databases">
        <authorList>
            <person name="Wongkuna S."/>
            <person name="Scaria J."/>
        </authorList>
    </citation>
    <scope>NUCLEOTIDE SEQUENCE [LARGE SCALE GENOMIC DNA]</scope>
    <source>
        <strain evidence="6">SW178</strain>
    </source>
</reference>
<dbReference type="Pfam" id="PF18128">
    <property type="entry name" value="HydF_dimer"/>
    <property type="match status" value="1"/>
</dbReference>
<keyword evidence="2" id="KW-0342">GTP-binding</keyword>
<dbReference type="InterPro" id="IPR005225">
    <property type="entry name" value="Small_GTP-bd"/>
</dbReference>
<dbReference type="NCBIfam" id="TIGR03918">
    <property type="entry name" value="GTP_HydF"/>
    <property type="match status" value="1"/>
</dbReference>
<keyword evidence="1" id="KW-0547">Nucleotide-binding</keyword>
<gene>
    <name evidence="6" type="primary">hydF</name>
    <name evidence="6" type="ORF">FNY66_04235</name>
</gene>
<dbReference type="InterPro" id="IPR041606">
    <property type="entry name" value="HydF_dimer"/>
</dbReference>
<evidence type="ECO:0000259" key="3">
    <source>
        <dbReference type="Pfam" id="PF01926"/>
    </source>
</evidence>
<dbReference type="InterPro" id="IPR027417">
    <property type="entry name" value="P-loop_NTPase"/>
</dbReference>
<dbReference type="CDD" id="cd00880">
    <property type="entry name" value="Era_like"/>
    <property type="match status" value="1"/>
</dbReference>
<dbReference type="GO" id="GO:0030488">
    <property type="term" value="P:tRNA methylation"/>
    <property type="evidence" value="ECO:0007669"/>
    <property type="project" value="TreeGrafter"/>
</dbReference>
<evidence type="ECO:0000256" key="2">
    <source>
        <dbReference type="ARBA" id="ARBA00023134"/>
    </source>
</evidence>
<dbReference type="AlphaFoldDB" id="A0A5M9I315"/>
<dbReference type="Gene3D" id="3.40.50.11410">
    <property type="match status" value="1"/>
</dbReference>
<name>A0A5M9I315_9FIRM</name>
<dbReference type="OrthoDB" id="9811338at2"/>
<feature type="domain" description="G" evidence="3">
    <location>
        <begin position="14"/>
        <end position="128"/>
    </location>
</feature>
<evidence type="ECO:0000259" key="4">
    <source>
        <dbReference type="Pfam" id="PF18128"/>
    </source>
</evidence>
<dbReference type="GO" id="GO:0005525">
    <property type="term" value="F:GTP binding"/>
    <property type="evidence" value="ECO:0007669"/>
    <property type="project" value="UniProtKB-KW"/>
</dbReference>
<dbReference type="Gene3D" id="3.40.50.300">
    <property type="entry name" value="P-loop containing nucleotide triphosphate hydrolases"/>
    <property type="match status" value="1"/>
</dbReference>
<dbReference type="RefSeq" id="WP_150310391.1">
    <property type="nucleotide sequence ID" value="NZ_VMSO01000003.1"/>
</dbReference>
<dbReference type="SUPFAM" id="SSF52540">
    <property type="entry name" value="P-loop containing nucleoside triphosphate hydrolases"/>
    <property type="match status" value="1"/>
</dbReference>
<dbReference type="NCBIfam" id="TIGR00231">
    <property type="entry name" value="small_GTP"/>
    <property type="match status" value="1"/>
</dbReference>
<evidence type="ECO:0000256" key="1">
    <source>
        <dbReference type="ARBA" id="ARBA00022741"/>
    </source>
</evidence>
<sequence length="409" mass="44665">MGLNQTPMSERTHIGFFGKRNAGKSSVMNAVTGQELAVVSDVKGTTTDPVYKSMELLPLGPVVMMDTPGIDDEGELGSMRVRKSYQVLNKTDAAVLVIDGTVGASAEDETLLERIRKKNIPFIVVINKKELADTAVEEAVKRRLTLDDGQLALVSAATGEGIHELKERIASIARVEEPEKYLVRDLLEPSDVAVLVVPIDSAAPKGRLILPQQQTIRDILEADAVSVVVKENGVKNALGQLNKKPKMVITDSQVFAQVAADTPEDIQLTSFSILMARYKGNLEQAVRGVTALDGLEDGDMVLISEGCTHHRQCDDIGTVKIPRWIREYTGKDVQIVTSSGTEFPDDLKKYKLIIHCGGCMLNEREMKYRLSCAADQGVPMTNYGIMIAYVKGILKRSVQVFPDISVLLG</sequence>
<evidence type="ECO:0000313" key="6">
    <source>
        <dbReference type="EMBL" id="KAA8502386.1"/>
    </source>
</evidence>
<proteinExistence type="predicted"/>
<dbReference type="PANTHER" id="PTHR42714:SF6">
    <property type="entry name" value="TRANSLATION INITIATION FACTOR IF-2"/>
    <property type="match status" value="1"/>
</dbReference>
<dbReference type="InterPro" id="IPR006073">
    <property type="entry name" value="GTP-bd"/>
</dbReference>